<gene>
    <name evidence="4" type="ORF">OMP39_14040</name>
</gene>
<dbReference type="RefSeq" id="WP_264892394.1">
    <property type="nucleotide sequence ID" value="NZ_CP110257.1"/>
</dbReference>
<dbReference type="Pfam" id="PF08495">
    <property type="entry name" value="FIST"/>
    <property type="match status" value="1"/>
</dbReference>
<evidence type="ECO:0000313" key="4">
    <source>
        <dbReference type="EMBL" id="UZD54763.1"/>
    </source>
</evidence>
<proteinExistence type="predicted"/>
<dbReference type="Pfam" id="PF10442">
    <property type="entry name" value="FIST_C"/>
    <property type="match status" value="1"/>
</dbReference>
<feature type="compositionally biased region" description="Low complexity" evidence="1">
    <location>
        <begin position="260"/>
        <end position="271"/>
    </location>
</feature>
<organism evidence="4 5">
    <name type="scientific">Caldimonas aquatica</name>
    <dbReference type="NCBI Taxonomy" id="376175"/>
    <lineage>
        <taxon>Bacteria</taxon>
        <taxon>Pseudomonadati</taxon>
        <taxon>Pseudomonadota</taxon>
        <taxon>Betaproteobacteria</taxon>
        <taxon>Burkholderiales</taxon>
        <taxon>Sphaerotilaceae</taxon>
        <taxon>Caldimonas</taxon>
    </lineage>
</organism>
<sequence>MPASLFLQGHATHPDWRMALGLALAPVEGRLGSEGYVVRPTLGWIYFTDHLAPHAEAMLAELNRRFPGTHWVGAVGVGVMGSGVEYFDEPAVAVLLSDLPARSFRLFSGVAPLPPRPRWHAAQVHADPRAPDLEDLVQELAARTDAGYVFGGLAAARTRVCHVADGVWEGGLSGVAFADSVEIVSRVTQGCDPLGPTRTVTEAQGQLVVRLDDRPALDCLLTDLGVDATEPRDALPRVQHTLAALSAPATASSGRGGARAGPRPRLGGRPPQASGRALGEDTRVRHLIGIDPRGGGIAVADEPVVGTSLTFCRRDPQAARRDLVRLCAEIREALEPQELWNAPPAASAGTGTLPTEVGGGGRIIRGAVYVSCAGRGGAHFGAPHAELQLVRHALGDVPLVGFFAGGEIAHRHVYGYTGVLTVFTAPTA</sequence>
<keyword evidence="5" id="KW-1185">Reference proteome</keyword>
<accession>A0ABY6MRW7</accession>
<dbReference type="InterPro" id="IPR013702">
    <property type="entry name" value="FIST_domain_N"/>
</dbReference>
<evidence type="ECO:0000256" key="1">
    <source>
        <dbReference type="SAM" id="MobiDB-lite"/>
    </source>
</evidence>
<name>A0ABY6MRW7_9BURK</name>
<feature type="region of interest" description="Disordered" evidence="1">
    <location>
        <begin position="245"/>
        <end position="277"/>
    </location>
</feature>
<evidence type="ECO:0000259" key="3">
    <source>
        <dbReference type="SMART" id="SM01204"/>
    </source>
</evidence>
<dbReference type="SMART" id="SM00897">
    <property type="entry name" value="FIST"/>
    <property type="match status" value="1"/>
</dbReference>
<feature type="domain" description="FIST" evidence="2">
    <location>
        <begin position="39"/>
        <end position="215"/>
    </location>
</feature>
<dbReference type="Proteomes" id="UP001163266">
    <property type="component" value="Chromosome"/>
</dbReference>
<dbReference type="SMART" id="SM01204">
    <property type="entry name" value="FIST_C"/>
    <property type="match status" value="1"/>
</dbReference>
<evidence type="ECO:0000313" key="5">
    <source>
        <dbReference type="Proteomes" id="UP001163266"/>
    </source>
</evidence>
<dbReference type="InterPro" id="IPR019494">
    <property type="entry name" value="FIST_C"/>
</dbReference>
<evidence type="ECO:0000259" key="2">
    <source>
        <dbReference type="SMART" id="SM00897"/>
    </source>
</evidence>
<feature type="domain" description="FIST C-domain" evidence="3">
    <location>
        <begin position="216"/>
        <end position="411"/>
    </location>
</feature>
<dbReference type="EMBL" id="CP110257">
    <property type="protein sequence ID" value="UZD54763.1"/>
    <property type="molecule type" value="Genomic_DNA"/>
</dbReference>
<reference evidence="4" key="1">
    <citation type="submission" date="2022-10" db="EMBL/GenBank/DDBJ databases">
        <title>Complete genome sequence of Schlegelella aquatica LMG 23380.</title>
        <authorList>
            <person name="Musilova J."/>
            <person name="Kourilova X."/>
            <person name="Bezdicek M."/>
            <person name="Hermankova K."/>
            <person name="Obruca S."/>
            <person name="Sedlar K."/>
        </authorList>
    </citation>
    <scope>NUCLEOTIDE SEQUENCE</scope>
    <source>
        <strain evidence="4">LMG 23380</strain>
    </source>
</reference>
<protein>
    <submittedName>
        <fullName evidence="4">FIST C-terminal domain-containing protein</fullName>
    </submittedName>
</protein>